<name>A0ABW6JYD0_9BACI</name>
<accession>A0ABW6JYD0</accession>
<feature type="chain" id="PRO_5046637566" evidence="1">
    <location>
        <begin position="21"/>
        <end position="240"/>
    </location>
</feature>
<keyword evidence="2" id="KW-0449">Lipoprotein</keyword>
<sequence>MNKKLVALPFSAIMSLGLVGCGTNDESAAQDRYTDQAQPIGYYSNENHRNRGGNAQILDGADNDGPFTEMMDHTFGMEGQNGRTNRPNTYDGVNTRNVNNNQNDGQGNHLFSEDDANYHSHLGNNMRKAKNSYYEAYHGKLVENINRAAASVNNVNDVQTVVNGEHVIIAANIQDANRKSETVAAIGQAVQPYLNGRTSKVVTDESTYNRLKVIDNDLRDGGPKDQLYVDVKNLFRNLTD</sequence>
<evidence type="ECO:0000256" key="1">
    <source>
        <dbReference type="SAM" id="SignalP"/>
    </source>
</evidence>
<evidence type="ECO:0000313" key="3">
    <source>
        <dbReference type="Proteomes" id="UP001601058"/>
    </source>
</evidence>
<dbReference type="Proteomes" id="UP001601058">
    <property type="component" value="Unassembled WGS sequence"/>
</dbReference>
<dbReference type="Pfam" id="PF09580">
    <property type="entry name" value="Spore_YhcN_YlaJ"/>
    <property type="match status" value="1"/>
</dbReference>
<organism evidence="2 3">
    <name type="scientific">Cytobacillus mangrovibacter</name>
    <dbReference type="NCBI Taxonomy" id="3299024"/>
    <lineage>
        <taxon>Bacteria</taxon>
        <taxon>Bacillati</taxon>
        <taxon>Bacillota</taxon>
        <taxon>Bacilli</taxon>
        <taxon>Bacillales</taxon>
        <taxon>Bacillaceae</taxon>
        <taxon>Cytobacillus</taxon>
    </lineage>
</organism>
<dbReference type="PROSITE" id="PS51257">
    <property type="entry name" value="PROKAR_LIPOPROTEIN"/>
    <property type="match status" value="1"/>
</dbReference>
<protein>
    <submittedName>
        <fullName evidence="2">YhcN/YlaJ family sporulation lipoprotein</fullName>
    </submittedName>
</protein>
<keyword evidence="3" id="KW-1185">Reference proteome</keyword>
<comment type="caution">
    <text evidence="2">The sequence shown here is derived from an EMBL/GenBank/DDBJ whole genome shotgun (WGS) entry which is preliminary data.</text>
</comment>
<feature type="signal peptide" evidence="1">
    <location>
        <begin position="1"/>
        <end position="20"/>
    </location>
</feature>
<dbReference type="InterPro" id="IPR019076">
    <property type="entry name" value="Spore_lipoprot_YhcN/YlaJ-like"/>
</dbReference>
<gene>
    <name evidence="2" type="ORF">ACFYKT_10970</name>
</gene>
<proteinExistence type="predicted"/>
<reference evidence="2 3" key="1">
    <citation type="submission" date="2024-08" db="EMBL/GenBank/DDBJ databases">
        <title>Two novel Cytobacillus novel species.</title>
        <authorList>
            <person name="Liu G."/>
        </authorList>
    </citation>
    <scope>NUCLEOTIDE SEQUENCE [LARGE SCALE GENOMIC DNA]</scope>
    <source>
        <strain evidence="2 3">FJAT-53684</strain>
    </source>
</reference>
<evidence type="ECO:0000313" key="2">
    <source>
        <dbReference type="EMBL" id="MFE8696856.1"/>
    </source>
</evidence>
<dbReference type="RefSeq" id="WP_389219394.1">
    <property type="nucleotide sequence ID" value="NZ_JBIACJ010000005.1"/>
</dbReference>
<dbReference type="EMBL" id="JBIACJ010000005">
    <property type="protein sequence ID" value="MFE8696856.1"/>
    <property type="molecule type" value="Genomic_DNA"/>
</dbReference>
<keyword evidence="1" id="KW-0732">Signal</keyword>